<feature type="domain" description="PD-(D/E)XK endonuclease-like" evidence="1">
    <location>
        <begin position="612"/>
        <end position="864"/>
    </location>
</feature>
<dbReference type="Pfam" id="PF12705">
    <property type="entry name" value="PDDEXK_1"/>
    <property type="match status" value="1"/>
</dbReference>
<proteinExistence type="predicted"/>
<keyword evidence="3" id="KW-1185">Reference proteome</keyword>
<name>A0ABS6VSZ7_9GAMM</name>
<evidence type="ECO:0000313" key="2">
    <source>
        <dbReference type="EMBL" id="MBW2941144.1"/>
    </source>
</evidence>
<sequence length="892" mass="101125">MAAMALQDLLSLSGHCVVLMPSDASARQCRDRIARLRGSHDQAFIETVTVVPVDQWLAELWDATFPSKQVLRPIQLLALARDIIESSDFYPENCLNSMAITRQFVDAFQLHAEYLLSDDEDYYRFSTEYQAFYRWRQEMQQQLDRQSALSGQQLPAHLGELLDESGLDLPDHLVLNEGLDLSPAVQAFLHRCAEKTSVSTLAEMFSSALLPRFSAAQQIEQECQAVAAWLRGKFAPEAGPEKSLQDSLFAIVVPDMKRYRGVLNSVLQRQFYVDGLFPNVEKEAREPWLFESSETLLSYPLIMSAWDLISLSSRALPLEQLSRILRSRFVRGWPESRSIRASLDIRWREYLSPETTLRNALGLAHSMEADEPSVSDFLHDLAAMLNVMPGRQLPSAWVRFFDQLLLTAGWPNASDDDVVVQQCRRGFSQAMDVFRALDRQLGDIKHDTALAWLQHILSTKRFSVSRDWPCPVRIMEYDDALGLSFDAVWIMGLDDHALPRRVEPSAFLPLELQQQAKYPDSDPSLCLQRDQRLLDSLLRSGPEVHLSHCRENEVGSPLGPCTLLADYDEDEAWFAENQFVARGDIALPASDAVRAIKSEQRATVRGGTGLFKEYASSPFFAFLKYRLNLREFPVPAEGLDHRVQGILIHDTMQHVWETLKTKAALDACSELQLEALVRTSCERALENPELSALRFGESLLSIEKERVITLVCAWMNKNERRRLQDFTVLSTEQLTESELMGIPLRIRMDRIDQIGDKRLVIDYKTGTIDGRSLSVDNLTEPQLPIYVLAQNNTAQQLDGVMLAQLKSPDDLKIHMRSNWANSVVAKKSRDEDVDTAEKWQAEIEAWSSALQEMAEGILAGNIEHDFSQNHSRGFSAFLLPLLRDLSIEEDAQ</sequence>
<dbReference type="InterPro" id="IPR038726">
    <property type="entry name" value="PDDEXK_AddAB-type"/>
</dbReference>
<dbReference type="EMBL" id="JAHWDQ010000002">
    <property type="protein sequence ID" value="MBW2941144.1"/>
    <property type="molecule type" value="Genomic_DNA"/>
</dbReference>
<reference evidence="2" key="1">
    <citation type="submission" date="2021-07" db="EMBL/GenBank/DDBJ databases">
        <title>Zhongshania sp. CAU 1632 isolated from seawater.</title>
        <authorList>
            <person name="Kim W."/>
        </authorList>
    </citation>
    <scope>NUCLEOTIDE SEQUENCE</scope>
    <source>
        <strain evidence="2">CAU 1632</strain>
    </source>
</reference>
<comment type="caution">
    <text evidence="2">The sequence shown here is derived from an EMBL/GenBank/DDBJ whole genome shotgun (WGS) entry which is preliminary data.</text>
</comment>
<accession>A0ABS6VSZ7</accession>
<evidence type="ECO:0000259" key="1">
    <source>
        <dbReference type="Pfam" id="PF12705"/>
    </source>
</evidence>
<dbReference type="NCBIfam" id="TIGR03623">
    <property type="entry name" value="probable DNA repair protein"/>
    <property type="match status" value="1"/>
</dbReference>
<gene>
    <name evidence="2" type="ORF">KXJ70_10165</name>
</gene>
<protein>
    <submittedName>
        <fullName evidence="2">PD-(D/E)XK nuclease family protein</fullName>
    </submittedName>
</protein>
<organism evidence="2 3">
    <name type="scientific">Zhongshania aquimaris</name>
    <dbReference type="NCBI Taxonomy" id="2857107"/>
    <lineage>
        <taxon>Bacteria</taxon>
        <taxon>Pseudomonadati</taxon>
        <taxon>Pseudomonadota</taxon>
        <taxon>Gammaproteobacteria</taxon>
        <taxon>Cellvibrionales</taxon>
        <taxon>Spongiibacteraceae</taxon>
        <taxon>Zhongshania</taxon>
    </lineage>
</organism>
<dbReference type="Proteomes" id="UP001166291">
    <property type="component" value="Unassembled WGS sequence"/>
</dbReference>
<evidence type="ECO:0000313" key="3">
    <source>
        <dbReference type="Proteomes" id="UP001166291"/>
    </source>
</evidence>
<dbReference type="InterPro" id="IPR019925">
    <property type="entry name" value="DNA_repair_protein_predicted"/>
</dbReference>